<name>A0AAN8UX78_9MAGN</name>
<organism evidence="3 4">
    <name type="scientific">Dillenia turbinata</name>
    <dbReference type="NCBI Taxonomy" id="194707"/>
    <lineage>
        <taxon>Eukaryota</taxon>
        <taxon>Viridiplantae</taxon>
        <taxon>Streptophyta</taxon>
        <taxon>Embryophyta</taxon>
        <taxon>Tracheophyta</taxon>
        <taxon>Spermatophyta</taxon>
        <taxon>Magnoliopsida</taxon>
        <taxon>eudicotyledons</taxon>
        <taxon>Gunneridae</taxon>
        <taxon>Pentapetalae</taxon>
        <taxon>Dilleniales</taxon>
        <taxon>Dilleniaceae</taxon>
        <taxon>Dillenia</taxon>
    </lineage>
</organism>
<keyword evidence="4" id="KW-1185">Reference proteome</keyword>
<dbReference type="Proteomes" id="UP001370490">
    <property type="component" value="Unassembled WGS sequence"/>
</dbReference>
<comment type="caution">
    <text evidence="3">The sequence shown here is derived from an EMBL/GenBank/DDBJ whole genome shotgun (WGS) entry which is preliminary data.</text>
</comment>
<gene>
    <name evidence="3" type="ORF">RJ641_015190</name>
</gene>
<feature type="compositionally biased region" description="Basic and acidic residues" evidence="1">
    <location>
        <begin position="79"/>
        <end position="89"/>
    </location>
</feature>
<evidence type="ECO:0000313" key="3">
    <source>
        <dbReference type="EMBL" id="KAK6919286.1"/>
    </source>
</evidence>
<dbReference type="InterPro" id="IPR041212">
    <property type="entry name" value="Vta1_C"/>
</dbReference>
<dbReference type="GO" id="GO:0005771">
    <property type="term" value="C:multivesicular body"/>
    <property type="evidence" value="ECO:0007669"/>
    <property type="project" value="TreeGrafter"/>
</dbReference>
<feature type="region of interest" description="Disordered" evidence="1">
    <location>
        <begin position="55"/>
        <end position="98"/>
    </location>
</feature>
<dbReference type="PANTHER" id="PTHR46009:SF1">
    <property type="entry name" value="VACUOLAR PROTEIN SORTING-ASSOCIATED PROTEIN VTA1 HOMOLOG"/>
    <property type="match status" value="1"/>
</dbReference>
<dbReference type="AlphaFoldDB" id="A0AAN8UX78"/>
<dbReference type="Pfam" id="PF18097">
    <property type="entry name" value="Vta1_C"/>
    <property type="match status" value="1"/>
</dbReference>
<accession>A0AAN8UX78</accession>
<protein>
    <submittedName>
        <fullName evidence="3">Vta1, C-terminal</fullName>
    </submittedName>
</protein>
<evidence type="ECO:0000256" key="1">
    <source>
        <dbReference type="SAM" id="MobiDB-lite"/>
    </source>
</evidence>
<dbReference type="InterPro" id="IPR044538">
    <property type="entry name" value="Vta1-like"/>
</dbReference>
<dbReference type="PANTHER" id="PTHR46009">
    <property type="entry name" value="VACUOLAR PROTEIN SORTING-ASSOCIATED PROTEIN VTA1 HOMOLOG"/>
    <property type="match status" value="1"/>
</dbReference>
<feature type="domain" description="Vta1 C-terminal" evidence="2">
    <location>
        <begin position="97"/>
        <end position="134"/>
    </location>
</feature>
<reference evidence="3 4" key="1">
    <citation type="submission" date="2023-12" db="EMBL/GenBank/DDBJ databases">
        <title>A high-quality genome assembly for Dillenia turbinata (Dilleniales).</title>
        <authorList>
            <person name="Chanderbali A."/>
        </authorList>
    </citation>
    <scope>NUCLEOTIDE SEQUENCE [LARGE SCALE GENOMIC DNA]</scope>
    <source>
        <strain evidence="3">LSX21</strain>
        <tissue evidence="3">Leaf</tissue>
    </source>
</reference>
<evidence type="ECO:0000259" key="2">
    <source>
        <dbReference type="Pfam" id="PF18097"/>
    </source>
</evidence>
<dbReference type="GO" id="GO:0032511">
    <property type="term" value="P:late endosome to vacuole transport via multivesicular body sorting pathway"/>
    <property type="evidence" value="ECO:0007669"/>
    <property type="project" value="InterPro"/>
</dbReference>
<dbReference type="EMBL" id="JBAMMX010000021">
    <property type="protein sequence ID" value="KAK6919286.1"/>
    <property type="molecule type" value="Genomic_DNA"/>
</dbReference>
<proteinExistence type="predicted"/>
<evidence type="ECO:0000313" key="4">
    <source>
        <dbReference type="Proteomes" id="UP001370490"/>
    </source>
</evidence>
<sequence>MITSSMYHQIILPRRLLPRPTLTQVFRLIQESSLPTAPSHYPSYHHCHDSSYLQHSAQQLAPSVPDYPSAAQYSLGGRNESHAEPERTPDPNYQPPPEKIAEAHKAARFAVGALAFDDVAVAVDFLGKSLELLTDPSASTSR</sequence>
<dbReference type="Gene3D" id="1.20.5.420">
    <property type="entry name" value="Immunoglobulin FC, subunit C"/>
    <property type="match status" value="1"/>
</dbReference>